<evidence type="ECO:0000256" key="5">
    <source>
        <dbReference type="ARBA" id="ARBA00022723"/>
    </source>
</evidence>
<evidence type="ECO:0000256" key="10">
    <source>
        <dbReference type="ARBA" id="ARBA00053547"/>
    </source>
</evidence>
<dbReference type="NCBIfam" id="TIGR01490">
    <property type="entry name" value="HAD-SF-IB-hyp1"/>
    <property type="match status" value="1"/>
</dbReference>
<dbReference type="FunFam" id="3.40.50.1000:FF:000025">
    <property type="entry name" value="HAD hydrolase, family IB"/>
    <property type="match status" value="1"/>
</dbReference>
<dbReference type="InterPro" id="IPR050582">
    <property type="entry name" value="HAD-like_SerB"/>
</dbReference>
<dbReference type="PANTHER" id="PTHR43344:SF13">
    <property type="entry name" value="PHOSPHATASE RV3661-RELATED"/>
    <property type="match status" value="1"/>
</dbReference>
<dbReference type="GO" id="GO:0046872">
    <property type="term" value="F:metal ion binding"/>
    <property type="evidence" value="ECO:0007669"/>
    <property type="project" value="UniProtKB-KW"/>
</dbReference>
<evidence type="ECO:0000313" key="12">
    <source>
        <dbReference type="Proteomes" id="UP000295765"/>
    </source>
</evidence>
<dbReference type="InterPro" id="IPR006385">
    <property type="entry name" value="HAD_hydro_SerB1"/>
</dbReference>
<evidence type="ECO:0000313" key="11">
    <source>
        <dbReference type="EMBL" id="TCO81656.1"/>
    </source>
</evidence>
<proteinExistence type="inferred from homology"/>
<keyword evidence="7" id="KW-0460">Magnesium</keyword>
<organism evidence="11 12">
    <name type="scientific">Plasticicumulans lactativorans</name>
    <dbReference type="NCBI Taxonomy" id="1133106"/>
    <lineage>
        <taxon>Bacteria</taxon>
        <taxon>Pseudomonadati</taxon>
        <taxon>Pseudomonadota</taxon>
        <taxon>Gammaproteobacteria</taxon>
        <taxon>Candidatus Competibacteraceae</taxon>
        <taxon>Plasticicumulans</taxon>
    </lineage>
</organism>
<comment type="similarity">
    <text evidence="2">Belongs to the HAD-like hydrolase superfamily. SerB family.</text>
</comment>
<dbReference type="AlphaFoldDB" id="A0A4R2L8L6"/>
<keyword evidence="5" id="KW-0479">Metal-binding</keyword>
<dbReference type="EMBL" id="SLWY01000007">
    <property type="protein sequence ID" value="TCO81656.1"/>
    <property type="molecule type" value="Genomic_DNA"/>
</dbReference>
<keyword evidence="6 11" id="KW-0378">Hydrolase</keyword>
<comment type="pathway">
    <text evidence="1">Amino-acid biosynthesis; L-histidine biosynthesis; L-histidine from 5-phospho-alpha-D-ribose 1-diphosphate: step 8/9.</text>
</comment>
<comment type="function">
    <text evidence="10">Catalyzes the dephosphorylation of histidinol-phosphate to histidinol, the direct precursor of histidine.</text>
</comment>
<evidence type="ECO:0000256" key="6">
    <source>
        <dbReference type="ARBA" id="ARBA00022801"/>
    </source>
</evidence>
<dbReference type="SUPFAM" id="SSF56784">
    <property type="entry name" value="HAD-like"/>
    <property type="match status" value="1"/>
</dbReference>
<reference evidence="11 12" key="1">
    <citation type="submission" date="2019-03" db="EMBL/GenBank/DDBJ databases">
        <title>Genomic Encyclopedia of Type Strains, Phase IV (KMG-IV): sequencing the most valuable type-strain genomes for metagenomic binning, comparative biology and taxonomic classification.</title>
        <authorList>
            <person name="Goeker M."/>
        </authorList>
    </citation>
    <scope>NUCLEOTIDE SEQUENCE [LARGE SCALE GENOMIC DNA]</scope>
    <source>
        <strain evidence="11 12">DSM 25287</strain>
    </source>
</reference>
<dbReference type="NCBIfam" id="TIGR01488">
    <property type="entry name" value="HAD-SF-IB"/>
    <property type="match status" value="1"/>
</dbReference>
<evidence type="ECO:0000256" key="4">
    <source>
        <dbReference type="ARBA" id="ARBA00021697"/>
    </source>
</evidence>
<keyword evidence="12" id="KW-1185">Reference proteome</keyword>
<comment type="caution">
    <text evidence="11">The sequence shown here is derived from an EMBL/GenBank/DDBJ whole genome shotgun (WGS) entry which is preliminary data.</text>
</comment>
<dbReference type="OrthoDB" id="9784466at2"/>
<comment type="catalytic activity">
    <reaction evidence="9">
        <text>L-histidinol phosphate + H2O = L-histidinol + phosphate</text>
        <dbReference type="Rhea" id="RHEA:14465"/>
        <dbReference type="ChEBI" id="CHEBI:15377"/>
        <dbReference type="ChEBI" id="CHEBI:43474"/>
        <dbReference type="ChEBI" id="CHEBI:57699"/>
        <dbReference type="ChEBI" id="CHEBI:57980"/>
        <dbReference type="EC" id="3.1.3.15"/>
    </reaction>
    <physiologicalReaction direction="left-to-right" evidence="9">
        <dbReference type="Rhea" id="RHEA:14466"/>
    </physiologicalReaction>
</comment>
<dbReference type="Gene3D" id="1.20.1440.100">
    <property type="entry name" value="SG protein - dephosphorylation function"/>
    <property type="match status" value="1"/>
</dbReference>
<dbReference type="CDD" id="cd02612">
    <property type="entry name" value="HAD_PGPPase"/>
    <property type="match status" value="1"/>
</dbReference>
<dbReference type="InterPro" id="IPR023214">
    <property type="entry name" value="HAD_sf"/>
</dbReference>
<dbReference type="EC" id="3.1.3.15" evidence="3"/>
<dbReference type="RefSeq" id="WP_132540692.1">
    <property type="nucleotide sequence ID" value="NZ_SLWY01000007.1"/>
</dbReference>
<evidence type="ECO:0000256" key="7">
    <source>
        <dbReference type="ARBA" id="ARBA00022842"/>
    </source>
</evidence>
<name>A0A4R2L8L6_9GAMM</name>
<sequence>MSLAIFDLDETLIGGDSDQLWGRYLASVGAVDGERFVRTNRAFHLQYRAGTLDIDAYLRFAMSPLAAHPLERLHNWRLQFVATRIRPLLLPKARELVERHRAAGDTLLIITATNRFVTEPIAELFGIPNLLATEPEFTDGRYTGQPTGIPCFAEGKVLRLDAWLEETGHDLAGSWFYSDSRNDIPLLSRVDHPVAVDPDPVLAEHAQARGWPQLSLRD</sequence>
<dbReference type="Proteomes" id="UP000295765">
    <property type="component" value="Unassembled WGS sequence"/>
</dbReference>
<dbReference type="PANTHER" id="PTHR43344">
    <property type="entry name" value="PHOSPHOSERINE PHOSPHATASE"/>
    <property type="match status" value="1"/>
</dbReference>
<evidence type="ECO:0000256" key="2">
    <source>
        <dbReference type="ARBA" id="ARBA00009184"/>
    </source>
</evidence>
<protein>
    <recommendedName>
        <fullName evidence="4">Histidinol-phosphatase</fullName>
        <ecNumber evidence="3">3.1.3.15</ecNumber>
    </recommendedName>
    <alternativeName>
        <fullName evidence="8">Histidinol-phosphate phosphatase</fullName>
    </alternativeName>
</protein>
<evidence type="ECO:0000256" key="3">
    <source>
        <dbReference type="ARBA" id="ARBA00013085"/>
    </source>
</evidence>
<accession>A0A4R2L8L6</accession>
<dbReference type="GO" id="GO:0004401">
    <property type="term" value="F:histidinol-phosphatase activity"/>
    <property type="evidence" value="ECO:0007669"/>
    <property type="project" value="UniProtKB-EC"/>
</dbReference>
<dbReference type="InterPro" id="IPR036412">
    <property type="entry name" value="HAD-like_sf"/>
</dbReference>
<dbReference type="Pfam" id="PF12710">
    <property type="entry name" value="HAD"/>
    <property type="match status" value="1"/>
</dbReference>
<gene>
    <name evidence="11" type="ORF">EV699_10749</name>
</gene>
<evidence type="ECO:0000256" key="1">
    <source>
        <dbReference type="ARBA" id="ARBA00004970"/>
    </source>
</evidence>
<evidence type="ECO:0000256" key="8">
    <source>
        <dbReference type="ARBA" id="ARBA00033209"/>
    </source>
</evidence>
<evidence type="ECO:0000256" key="9">
    <source>
        <dbReference type="ARBA" id="ARBA00052092"/>
    </source>
</evidence>
<dbReference type="Gene3D" id="3.40.50.1000">
    <property type="entry name" value="HAD superfamily/HAD-like"/>
    <property type="match status" value="1"/>
</dbReference>